<evidence type="ECO:0000256" key="12">
    <source>
        <dbReference type="SAM" id="MobiDB-lite"/>
    </source>
</evidence>
<dbReference type="InterPro" id="IPR029160">
    <property type="entry name" value="UQCC4"/>
</dbReference>
<dbReference type="AlphaFoldDB" id="A0A8C6UJG8"/>
<evidence type="ECO:0000256" key="5">
    <source>
        <dbReference type="ARBA" id="ARBA00022729"/>
    </source>
</evidence>
<keyword evidence="4" id="KW-0812">Transmembrane</keyword>
<evidence type="ECO:0000256" key="10">
    <source>
        <dbReference type="ARBA" id="ARBA00023136"/>
    </source>
</evidence>
<dbReference type="InterPro" id="IPR023248">
    <property type="entry name" value="UQCC4_vert"/>
</dbReference>
<evidence type="ECO:0000313" key="13">
    <source>
        <dbReference type="Ensembl" id="ENSNMLP00000035485.1"/>
    </source>
</evidence>
<feature type="region of interest" description="Disordered" evidence="12">
    <location>
        <begin position="95"/>
        <end position="116"/>
    </location>
</feature>
<evidence type="ECO:0000256" key="11">
    <source>
        <dbReference type="ARBA" id="ARBA00034713"/>
    </source>
</evidence>
<comment type="subcellular location">
    <subcellularLocation>
        <location evidence="1">Mitochondrion inner membrane</location>
        <topology evidence="1">Single-pass membrane protein</topology>
    </subcellularLocation>
</comment>
<keyword evidence="14" id="KW-1185">Reference proteome</keyword>
<evidence type="ECO:0000256" key="7">
    <source>
        <dbReference type="ARBA" id="ARBA00022982"/>
    </source>
</evidence>
<dbReference type="PANTHER" id="PTHR35268:SF1">
    <property type="entry name" value="UBIQUINOL-CYTOCHROME-C REDUCTASE COMPLEX ASSEMBLY FACTOR 4"/>
    <property type="match status" value="1"/>
</dbReference>
<keyword evidence="7" id="KW-0249">Electron transport</keyword>
<name>A0A8C6UJG8_9GOBI</name>
<evidence type="ECO:0000256" key="9">
    <source>
        <dbReference type="ARBA" id="ARBA00023128"/>
    </source>
</evidence>
<keyword evidence="2" id="KW-0813">Transport</keyword>
<feature type="compositionally biased region" description="Basic and acidic residues" evidence="12">
    <location>
        <begin position="105"/>
        <end position="116"/>
    </location>
</feature>
<keyword evidence="9" id="KW-0496">Mitochondrion</keyword>
<reference evidence="13" key="1">
    <citation type="submission" date="2025-08" db="UniProtKB">
        <authorList>
            <consortium name="Ensembl"/>
        </authorList>
    </citation>
    <scope>IDENTIFICATION</scope>
</reference>
<evidence type="ECO:0000256" key="1">
    <source>
        <dbReference type="ARBA" id="ARBA00004434"/>
    </source>
</evidence>
<dbReference type="PRINTS" id="PR02042">
    <property type="entry name" value="CCSMST1"/>
</dbReference>
<dbReference type="PANTHER" id="PTHR35268">
    <property type="entry name" value="PROTEIN CCSMST1"/>
    <property type="match status" value="1"/>
</dbReference>
<evidence type="ECO:0000256" key="8">
    <source>
        <dbReference type="ARBA" id="ARBA00022989"/>
    </source>
</evidence>
<comment type="similarity">
    <text evidence="11">Belongs to the UQCC4 family.</text>
</comment>
<protein>
    <submittedName>
        <fullName evidence="13">Uncharacterized protein</fullName>
    </submittedName>
</protein>
<evidence type="ECO:0000256" key="6">
    <source>
        <dbReference type="ARBA" id="ARBA00022792"/>
    </source>
</evidence>
<dbReference type="Pfam" id="PF15013">
    <property type="entry name" value="CCSMST1"/>
    <property type="match status" value="1"/>
</dbReference>
<reference evidence="13" key="2">
    <citation type="submission" date="2025-09" db="UniProtKB">
        <authorList>
            <consortium name="Ensembl"/>
        </authorList>
    </citation>
    <scope>IDENTIFICATION</scope>
</reference>
<dbReference type="Ensembl" id="ENSNMLT00000039528.1">
    <property type="protein sequence ID" value="ENSNMLP00000035485.1"/>
    <property type="gene ID" value="ENSNMLG00000022028.1"/>
</dbReference>
<evidence type="ECO:0000256" key="4">
    <source>
        <dbReference type="ARBA" id="ARBA00022692"/>
    </source>
</evidence>
<organism evidence="13 14">
    <name type="scientific">Neogobius melanostomus</name>
    <name type="common">round goby</name>
    <dbReference type="NCBI Taxonomy" id="47308"/>
    <lineage>
        <taxon>Eukaryota</taxon>
        <taxon>Metazoa</taxon>
        <taxon>Chordata</taxon>
        <taxon>Craniata</taxon>
        <taxon>Vertebrata</taxon>
        <taxon>Euteleostomi</taxon>
        <taxon>Actinopterygii</taxon>
        <taxon>Neopterygii</taxon>
        <taxon>Teleostei</taxon>
        <taxon>Neoteleostei</taxon>
        <taxon>Acanthomorphata</taxon>
        <taxon>Gobiaria</taxon>
        <taxon>Gobiiformes</taxon>
        <taxon>Gobioidei</taxon>
        <taxon>Gobiidae</taxon>
        <taxon>Benthophilinae</taxon>
        <taxon>Neogobiini</taxon>
        <taxon>Neogobius</taxon>
    </lineage>
</organism>
<evidence type="ECO:0000313" key="14">
    <source>
        <dbReference type="Proteomes" id="UP000694523"/>
    </source>
</evidence>
<evidence type="ECO:0000256" key="3">
    <source>
        <dbReference type="ARBA" id="ARBA00022660"/>
    </source>
</evidence>
<keyword evidence="5" id="KW-0732">Signal</keyword>
<keyword evidence="3" id="KW-0679">Respiratory chain</keyword>
<keyword evidence="6" id="KW-0999">Mitochondrion inner membrane</keyword>
<proteinExistence type="inferred from homology"/>
<sequence length="116" mass="13073">ALYPISCPVLVSVKMSRSIGRVSQLEAVSKKPDEQTSEPIKFSTSKASHRTWKVDRSMGSQFERPWQKVLPISLIFTAFLIWCALRGSDDEHLDKPLHESLPSLRPDEDKPGIKPS</sequence>
<keyword evidence="10" id="KW-0472">Membrane</keyword>
<evidence type="ECO:0000256" key="2">
    <source>
        <dbReference type="ARBA" id="ARBA00022448"/>
    </source>
</evidence>
<dbReference type="Proteomes" id="UP000694523">
    <property type="component" value="Unplaced"/>
</dbReference>
<dbReference type="GO" id="GO:0005743">
    <property type="term" value="C:mitochondrial inner membrane"/>
    <property type="evidence" value="ECO:0007669"/>
    <property type="project" value="UniProtKB-SubCell"/>
</dbReference>
<accession>A0A8C6UJG8</accession>
<keyword evidence="8" id="KW-1133">Transmembrane helix</keyword>